<comment type="similarity">
    <text evidence="1">Belongs to the ABC transporter superfamily.</text>
</comment>
<dbReference type="InterPro" id="IPR017911">
    <property type="entry name" value="MacB-like_ATP-bd"/>
</dbReference>
<dbReference type="GO" id="GO:0006865">
    <property type="term" value="P:amino acid transport"/>
    <property type="evidence" value="ECO:0007669"/>
    <property type="project" value="UniProtKB-KW"/>
</dbReference>
<organism evidence="7 8">
    <name type="scientific">Secundilactobacillus collinoides DSM 20515 = JCM 1123</name>
    <dbReference type="NCBI Taxonomy" id="1423733"/>
    <lineage>
        <taxon>Bacteria</taxon>
        <taxon>Bacillati</taxon>
        <taxon>Bacillota</taxon>
        <taxon>Bacilli</taxon>
        <taxon>Lactobacillales</taxon>
        <taxon>Lactobacillaceae</taxon>
        <taxon>Secundilactobacillus</taxon>
    </lineage>
</organism>
<evidence type="ECO:0000256" key="4">
    <source>
        <dbReference type="ARBA" id="ARBA00022840"/>
    </source>
</evidence>
<dbReference type="InterPro" id="IPR003593">
    <property type="entry name" value="AAA+_ATPase"/>
</dbReference>
<keyword evidence="2" id="KW-0813">Transport</keyword>
<dbReference type="PANTHER" id="PTHR42798">
    <property type="entry name" value="LIPOPROTEIN-RELEASING SYSTEM ATP-BINDING PROTEIN LOLD"/>
    <property type="match status" value="1"/>
</dbReference>
<dbReference type="FunFam" id="3.40.50.300:FF:000032">
    <property type="entry name" value="Export ABC transporter ATP-binding protein"/>
    <property type="match status" value="1"/>
</dbReference>
<dbReference type="InterPro" id="IPR017871">
    <property type="entry name" value="ABC_transporter-like_CS"/>
</dbReference>
<dbReference type="GO" id="GO:0098796">
    <property type="term" value="C:membrane protein complex"/>
    <property type="evidence" value="ECO:0007669"/>
    <property type="project" value="UniProtKB-ARBA"/>
</dbReference>
<evidence type="ECO:0000313" key="7">
    <source>
        <dbReference type="EMBL" id="KRM77720.1"/>
    </source>
</evidence>
<protein>
    <submittedName>
        <fullName evidence="7">ABC transporter, ATP-binding protein</fullName>
    </submittedName>
</protein>
<evidence type="ECO:0000256" key="2">
    <source>
        <dbReference type="ARBA" id="ARBA00022448"/>
    </source>
</evidence>
<sequence length="260" mass="28523">MRLTLSAVTLYLNQHSVSLNIKQGGITMSYIDVLHSSKIYGSGEHEVRANDDISFHINQGELTIIVGASGAGKSTLLNILGGMDQSTKGQVIINEKDIAQYSNREMITYRRRSIGFVFQFYNLVPNLTALENVELAAQIAPDALDAETVMNEVGLGDRISNFPAQLSGGEQQRVAIARAIAKNPELLLCDEPTGALDYKTGKTILKLLQDFCHNSQKNVIIVTHNGMIKPMADHVIEIGDGQVKADYQNEAPTPVEQIEW</sequence>
<reference evidence="7 8" key="1">
    <citation type="journal article" date="2015" name="Genome Announc.">
        <title>Expanding the biotechnology potential of lactobacilli through comparative genomics of 213 strains and associated genera.</title>
        <authorList>
            <person name="Sun Z."/>
            <person name="Harris H.M."/>
            <person name="McCann A."/>
            <person name="Guo C."/>
            <person name="Argimon S."/>
            <person name="Zhang W."/>
            <person name="Yang X."/>
            <person name="Jeffery I.B."/>
            <person name="Cooney J.C."/>
            <person name="Kagawa T.F."/>
            <person name="Liu W."/>
            <person name="Song Y."/>
            <person name="Salvetti E."/>
            <person name="Wrobel A."/>
            <person name="Rasinkangas P."/>
            <person name="Parkhill J."/>
            <person name="Rea M.C."/>
            <person name="O'Sullivan O."/>
            <person name="Ritari J."/>
            <person name="Douillard F.P."/>
            <person name="Paul Ross R."/>
            <person name="Yang R."/>
            <person name="Briner A.E."/>
            <person name="Felis G.E."/>
            <person name="de Vos W.M."/>
            <person name="Barrangou R."/>
            <person name="Klaenhammer T.R."/>
            <person name="Caufield P.W."/>
            <person name="Cui Y."/>
            <person name="Zhang H."/>
            <person name="O'Toole P.W."/>
        </authorList>
    </citation>
    <scope>NUCLEOTIDE SEQUENCE [LARGE SCALE GENOMIC DNA]</scope>
    <source>
        <strain evidence="7 8">DSM 20515</strain>
    </source>
</reference>
<dbReference type="PROSITE" id="PS50893">
    <property type="entry name" value="ABC_TRANSPORTER_2"/>
    <property type="match status" value="1"/>
</dbReference>
<dbReference type="Proteomes" id="UP000051845">
    <property type="component" value="Unassembled WGS sequence"/>
</dbReference>
<keyword evidence="3" id="KW-0547">Nucleotide-binding</keyword>
<dbReference type="Pfam" id="PF00005">
    <property type="entry name" value="ABC_tran"/>
    <property type="match status" value="1"/>
</dbReference>
<dbReference type="SUPFAM" id="SSF52540">
    <property type="entry name" value="P-loop containing nucleoside triphosphate hydrolases"/>
    <property type="match status" value="1"/>
</dbReference>
<evidence type="ECO:0000256" key="5">
    <source>
        <dbReference type="ARBA" id="ARBA00022970"/>
    </source>
</evidence>
<comment type="caution">
    <text evidence="7">The sequence shown here is derived from an EMBL/GenBank/DDBJ whole genome shotgun (WGS) entry which is preliminary data.</text>
</comment>
<dbReference type="InterPro" id="IPR003439">
    <property type="entry name" value="ABC_transporter-like_ATP-bd"/>
</dbReference>
<keyword evidence="5" id="KW-0029">Amino-acid transport</keyword>
<evidence type="ECO:0000256" key="1">
    <source>
        <dbReference type="ARBA" id="ARBA00005417"/>
    </source>
</evidence>
<dbReference type="PANTHER" id="PTHR42798:SF2">
    <property type="entry name" value="ABC TRANSPORTER ATP-BINDING PROTEIN MG467-RELATED"/>
    <property type="match status" value="1"/>
</dbReference>
<evidence type="ECO:0000256" key="3">
    <source>
        <dbReference type="ARBA" id="ARBA00022741"/>
    </source>
</evidence>
<proteinExistence type="inferred from homology"/>
<feature type="domain" description="ABC transporter" evidence="6">
    <location>
        <begin position="34"/>
        <end position="260"/>
    </location>
</feature>
<evidence type="ECO:0000259" key="6">
    <source>
        <dbReference type="PROSITE" id="PS50893"/>
    </source>
</evidence>
<evidence type="ECO:0000313" key="8">
    <source>
        <dbReference type="Proteomes" id="UP000051845"/>
    </source>
</evidence>
<dbReference type="STRING" id="33960.TY91_11355"/>
<dbReference type="CDD" id="cd03255">
    <property type="entry name" value="ABC_MJ0796_LolCDE_FtsE"/>
    <property type="match status" value="1"/>
</dbReference>
<dbReference type="InterPro" id="IPR027417">
    <property type="entry name" value="P-loop_NTPase"/>
</dbReference>
<name>A0A0R2BEF2_SECCO</name>
<dbReference type="AlphaFoldDB" id="A0A0R2BEF2"/>
<dbReference type="GO" id="GO:0005524">
    <property type="term" value="F:ATP binding"/>
    <property type="evidence" value="ECO:0007669"/>
    <property type="project" value="UniProtKB-KW"/>
</dbReference>
<dbReference type="PATRIC" id="fig|1423733.4.peg.3217"/>
<accession>A0A0R2BEF2</accession>
<dbReference type="GO" id="GO:0016887">
    <property type="term" value="F:ATP hydrolysis activity"/>
    <property type="evidence" value="ECO:0007669"/>
    <property type="project" value="InterPro"/>
</dbReference>
<dbReference type="SMART" id="SM00382">
    <property type="entry name" value="AAA"/>
    <property type="match status" value="1"/>
</dbReference>
<dbReference type="PROSITE" id="PS00211">
    <property type="entry name" value="ABC_TRANSPORTER_1"/>
    <property type="match status" value="1"/>
</dbReference>
<dbReference type="EMBL" id="AYYR01000009">
    <property type="protein sequence ID" value="KRM77720.1"/>
    <property type="molecule type" value="Genomic_DNA"/>
</dbReference>
<keyword evidence="4 7" id="KW-0067">ATP-binding</keyword>
<dbReference type="GO" id="GO:0022857">
    <property type="term" value="F:transmembrane transporter activity"/>
    <property type="evidence" value="ECO:0007669"/>
    <property type="project" value="UniProtKB-ARBA"/>
</dbReference>
<dbReference type="Gene3D" id="3.40.50.300">
    <property type="entry name" value="P-loop containing nucleotide triphosphate hydrolases"/>
    <property type="match status" value="1"/>
</dbReference>
<gene>
    <name evidence="7" type="ORF">FC82_GL003093</name>
</gene>